<evidence type="ECO:0000313" key="3">
    <source>
        <dbReference type="EMBL" id="PCD03712.1"/>
    </source>
</evidence>
<evidence type="ECO:0000256" key="2">
    <source>
        <dbReference type="SAM" id="Phobius"/>
    </source>
</evidence>
<keyword evidence="4" id="KW-1185">Reference proteome</keyword>
<reference evidence="3 4" key="1">
    <citation type="submission" date="2017-09" db="EMBL/GenBank/DDBJ databases">
        <title>Sphingomonas spermidinifaciens 9NM-10, whole genome shotgun sequence.</title>
        <authorList>
            <person name="Feng G."/>
            <person name="Zhu H."/>
        </authorList>
    </citation>
    <scope>NUCLEOTIDE SEQUENCE [LARGE SCALE GENOMIC DNA]</scope>
    <source>
        <strain evidence="3 4">9NM-10</strain>
    </source>
</reference>
<dbReference type="Proteomes" id="UP000218366">
    <property type="component" value="Unassembled WGS sequence"/>
</dbReference>
<feature type="transmembrane region" description="Helical" evidence="2">
    <location>
        <begin position="12"/>
        <end position="33"/>
    </location>
</feature>
<sequence>MSGNPSPFTTRTALILTGLGGILLIALLVMAGFGQEIEARMTRVPGPVAKGATGFQALHDLLAGLPGTRVTLARENDALAADNLVIATPDAQIKAADLAALVRRREGRPLLVILPKWQTERDGLSPTRERRVRGSMRLPALGSMLKDVVPNAGVTREGQRVRRPLAPGSPLAPVEEPQTISGNGIEPWISVRGQGAMLAKLSDRRIWILADPDLANNYGLRDIRNARAIVAAIKAMNDDRLDAVAFDLTLHYRPGDRNLVKLMLTPPFVAVTIALLAAALLAGWASAARFGPPRREARAIPFGKAALIETIAALTRRAGRAAAGGPRFAAMRAERLGARLHAPRGLGGDALADWLDTRRPGFAERYRAVARATDETSLTDAAQALHDFTKEHA</sequence>
<name>A0A2A4B6X5_9SPHN</name>
<dbReference type="AlphaFoldDB" id="A0A2A4B6X5"/>
<evidence type="ECO:0000256" key="1">
    <source>
        <dbReference type="SAM" id="MobiDB-lite"/>
    </source>
</evidence>
<evidence type="ECO:0008006" key="5">
    <source>
        <dbReference type="Google" id="ProtNLM"/>
    </source>
</evidence>
<protein>
    <recommendedName>
        <fullName evidence="5">DUF4350 domain-containing protein</fullName>
    </recommendedName>
</protein>
<organism evidence="3 4">
    <name type="scientific">Sphingomonas spermidinifaciens</name>
    <dbReference type="NCBI Taxonomy" id="1141889"/>
    <lineage>
        <taxon>Bacteria</taxon>
        <taxon>Pseudomonadati</taxon>
        <taxon>Pseudomonadota</taxon>
        <taxon>Alphaproteobacteria</taxon>
        <taxon>Sphingomonadales</taxon>
        <taxon>Sphingomonadaceae</taxon>
        <taxon>Sphingomonas</taxon>
    </lineage>
</organism>
<feature type="region of interest" description="Disordered" evidence="1">
    <location>
        <begin position="156"/>
        <end position="177"/>
    </location>
</feature>
<keyword evidence="2" id="KW-0812">Transmembrane</keyword>
<accession>A0A2A4B6X5</accession>
<gene>
    <name evidence="3" type="ORF">COC42_05005</name>
</gene>
<proteinExistence type="predicted"/>
<keyword evidence="2" id="KW-1133">Transmembrane helix</keyword>
<evidence type="ECO:0000313" key="4">
    <source>
        <dbReference type="Proteomes" id="UP000218366"/>
    </source>
</evidence>
<keyword evidence="2" id="KW-0472">Membrane</keyword>
<feature type="transmembrane region" description="Helical" evidence="2">
    <location>
        <begin position="262"/>
        <end position="285"/>
    </location>
</feature>
<dbReference type="RefSeq" id="WP_096342116.1">
    <property type="nucleotide sequence ID" value="NZ_NWMW01000001.1"/>
</dbReference>
<comment type="caution">
    <text evidence="3">The sequence shown here is derived from an EMBL/GenBank/DDBJ whole genome shotgun (WGS) entry which is preliminary data.</text>
</comment>
<dbReference type="EMBL" id="NWMW01000001">
    <property type="protein sequence ID" value="PCD03712.1"/>
    <property type="molecule type" value="Genomic_DNA"/>
</dbReference>